<proteinExistence type="predicted"/>
<dbReference type="EMBL" id="AP019871">
    <property type="protein sequence ID" value="BBN15116.1"/>
    <property type="molecule type" value="Genomic_DNA"/>
</dbReference>
<evidence type="ECO:0000313" key="1">
    <source>
        <dbReference type="EMBL" id="BBN15116.1"/>
    </source>
</evidence>
<evidence type="ECO:0000313" key="2">
    <source>
        <dbReference type="Proteomes" id="UP001162541"/>
    </source>
</evidence>
<reference evidence="2" key="1">
    <citation type="journal article" date="2020" name="Curr. Biol.">
        <title>Chromatin organization in early land plants reveals an ancestral association between H3K27me3, transposons, and constitutive heterochromatin.</title>
        <authorList>
            <person name="Montgomery S.A."/>
            <person name="Tanizawa Y."/>
            <person name="Galik B."/>
            <person name="Wang N."/>
            <person name="Ito T."/>
            <person name="Mochizuki T."/>
            <person name="Akimcheva S."/>
            <person name="Bowman J.L."/>
            <person name="Cognat V."/>
            <person name="Marechal-Drouard L."/>
            <person name="Ekker H."/>
            <person name="Hong S.F."/>
            <person name="Kohchi T."/>
            <person name="Lin S.S."/>
            <person name="Liu L.D."/>
            <person name="Nakamura Y."/>
            <person name="Valeeva L.R."/>
            <person name="Shakirov E.V."/>
            <person name="Shippen D.E."/>
            <person name="Wei W.L."/>
            <person name="Yagura M."/>
            <person name="Yamaoka S."/>
            <person name="Yamato K.T."/>
            <person name="Liu C."/>
            <person name="Berger F."/>
        </authorList>
    </citation>
    <scope>NUCLEOTIDE SEQUENCE [LARGE SCALE GENOMIC DNA]</scope>
    <source>
        <strain evidence="2">Tak-1</strain>
    </source>
</reference>
<gene>
    <name evidence="1" type="ORF">Mp_6g17180</name>
</gene>
<dbReference type="Proteomes" id="UP001162541">
    <property type="component" value="Chromosome 6"/>
</dbReference>
<protein>
    <submittedName>
        <fullName evidence="1">Uncharacterized protein</fullName>
    </submittedName>
</protein>
<organism evidence="1 2">
    <name type="scientific">Marchantia polymorpha subsp. ruderalis</name>
    <dbReference type="NCBI Taxonomy" id="1480154"/>
    <lineage>
        <taxon>Eukaryota</taxon>
        <taxon>Viridiplantae</taxon>
        <taxon>Streptophyta</taxon>
        <taxon>Embryophyta</taxon>
        <taxon>Marchantiophyta</taxon>
        <taxon>Marchantiopsida</taxon>
        <taxon>Marchantiidae</taxon>
        <taxon>Marchantiales</taxon>
        <taxon>Marchantiaceae</taxon>
        <taxon>Marchantia</taxon>
    </lineage>
</organism>
<accession>A0AAF6BSY2</accession>
<name>A0AAF6BSY2_MARPO</name>
<dbReference type="AlphaFoldDB" id="A0AAF6BSY2"/>
<sequence>MAMAAVGATNVGSIELKFEPELKTNIPKVGLSWATINSRTYMDKMVLM</sequence>